<evidence type="ECO:0000259" key="9">
    <source>
        <dbReference type="PROSITE" id="PS51722"/>
    </source>
</evidence>
<comment type="subcellular location">
    <subcellularLocation>
        <location evidence="1">Cytoplasm</location>
    </subcellularLocation>
</comment>
<name>A0A7C0Y3W0_DESA2</name>
<dbReference type="Pfam" id="PF25461">
    <property type="entry name" value="Beta-barrel_SelB"/>
    <property type="match status" value="1"/>
</dbReference>
<gene>
    <name evidence="10" type="primary">selB</name>
    <name evidence="10" type="ORF">ENG63_02815</name>
</gene>
<protein>
    <recommendedName>
        <fullName evidence="2">Selenocysteine-specific elongation factor</fullName>
    </recommendedName>
    <alternativeName>
        <fullName evidence="8">SelB translation factor</fullName>
    </alternativeName>
</protein>
<keyword evidence="6" id="KW-0342">GTP-binding</keyword>
<dbReference type="GO" id="GO:0003723">
    <property type="term" value="F:RNA binding"/>
    <property type="evidence" value="ECO:0007669"/>
    <property type="project" value="InterPro"/>
</dbReference>
<dbReference type="Proteomes" id="UP000886289">
    <property type="component" value="Unassembled WGS sequence"/>
</dbReference>
<dbReference type="Gene3D" id="1.10.10.10">
    <property type="entry name" value="Winged helix-like DNA-binding domain superfamily/Winged helix DNA-binding domain"/>
    <property type="match status" value="1"/>
</dbReference>
<dbReference type="InterPro" id="IPR027417">
    <property type="entry name" value="P-loop_NTPase"/>
</dbReference>
<comment type="function">
    <text evidence="7">Translation factor necessary for the incorporation of selenocysteine into proteins. It probably replaces EF-Tu for the insertion of selenocysteine directed by the UGA codon. SelB binds GTP and GDP.</text>
</comment>
<dbReference type="NCBIfam" id="TIGR00231">
    <property type="entry name" value="small_GTP"/>
    <property type="match status" value="1"/>
</dbReference>
<evidence type="ECO:0000256" key="7">
    <source>
        <dbReference type="ARBA" id="ARBA00025526"/>
    </source>
</evidence>
<comment type="caution">
    <text evidence="10">The sequence shown here is derived from an EMBL/GenBank/DDBJ whole genome shotgun (WGS) entry which is preliminary data.</text>
</comment>
<dbReference type="InterPro" id="IPR015190">
    <property type="entry name" value="Elong_fac_SelB-wing-hlx_typ-2"/>
</dbReference>
<dbReference type="Gene3D" id="1.10.10.2770">
    <property type="match status" value="1"/>
</dbReference>
<dbReference type="InterPro" id="IPR000795">
    <property type="entry name" value="T_Tr_GTP-bd_dom"/>
</dbReference>
<dbReference type="GO" id="GO:0003924">
    <property type="term" value="F:GTPase activity"/>
    <property type="evidence" value="ECO:0007669"/>
    <property type="project" value="InterPro"/>
</dbReference>
<evidence type="ECO:0000256" key="6">
    <source>
        <dbReference type="ARBA" id="ARBA00023134"/>
    </source>
</evidence>
<dbReference type="PROSITE" id="PS51722">
    <property type="entry name" value="G_TR_2"/>
    <property type="match status" value="1"/>
</dbReference>
<evidence type="ECO:0000256" key="1">
    <source>
        <dbReference type="ARBA" id="ARBA00004496"/>
    </source>
</evidence>
<organism evidence="10">
    <name type="scientific">Desulfofervidus auxilii</name>
    <dbReference type="NCBI Taxonomy" id="1621989"/>
    <lineage>
        <taxon>Bacteria</taxon>
        <taxon>Pseudomonadati</taxon>
        <taxon>Thermodesulfobacteriota</taxon>
        <taxon>Candidatus Desulfofervidia</taxon>
        <taxon>Candidatus Desulfofervidales</taxon>
        <taxon>Candidatus Desulfofervidaceae</taxon>
        <taxon>Candidatus Desulfofervidus</taxon>
    </lineage>
</organism>
<dbReference type="Pfam" id="PF09106">
    <property type="entry name" value="WHD_2nd_SelB"/>
    <property type="match status" value="1"/>
</dbReference>
<dbReference type="InterPro" id="IPR057335">
    <property type="entry name" value="Beta-barrel_SelB"/>
</dbReference>
<dbReference type="AlphaFoldDB" id="A0A7C0Y3W0"/>
<evidence type="ECO:0000256" key="5">
    <source>
        <dbReference type="ARBA" id="ARBA00022917"/>
    </source>
</evidence>
<dbReference type="GO" id="GO:0001514">
    <property type="term" value="P:selenocysteine incorporation"/>
    <property type="evidence" value="ECO:0007669"/>
    <property type="project" value="InterPro"/>
</dbReference>
<dbReference type="SUPFAM" id="SSF50447">
    <property type="entry name" value="Translation proteins"/>
    <property type="match status" value="1"/>
</dbReference>
<sequence>MKPIILGTAGHIDHGKTQLIKALTGIDTDRLKEEKERGITIELGFAFLNLPNGQLLGIVDVPGHEKFVHHMVAGAAGMDLVALVIAADEGVMPQTKEHLEICSLLKVKRGLVVITKIDIVEPEWLELVEEDVKEFLKGTFLEGAPIVKVSSITGEGIPDLIKTLEKLVTEVEPKPSTGLFRLPIDRVFTIKGFGTVVTGTAIGGSVKIGDTLMIYPSEKKTRARNIQVHNKDVSQAFAGQRTAINLQGLEKEEINRGDIIAPPDTLIPSFMLDAFLEILPSAPKSFKNRTLVRLHLYTAEIPAQTVILDKDELKPGETGYVQFRLKKPAVALPGDRFVIRSYSPIITLGGGIILHPTPVKHKRMREEVISNLKLLEKGKIEERILAHLKEARYNGLTFKNLQIFLNDFSENLINILENLTKNKKIYLVHKETALYLHAHFVEELEKRIVSFLKEFHQKNPLLHGISKDELKSKFLPFLKEEVFSFLIHHLERKNIIVLEQHLLRLKTHTISLTSKEKTLKEKIYHCLIESGCTPPSPQELAKKLNEKEEKINHLLRLLVEEGKIIRVKEGFYFEKKLIETLKEKLINYLKQKETITPSEFKHLTKASRKYNIPLLEYFDSLKLTIRLGDKRVLRN</sequence>
<dbReference type="FunFam" id="3.40.50.300:FF:001064">
    <property type="entry name" value="Selenocysteine-specific translation elongation factor"/>
    <property type="match status" value="1"/>
</dbReference>
<dbReference type="SUPFAM" id="SSF46785">
    <property type="entry name" value="Winged helix' DNA-binding domain"/>
    <property type="match status" value="3"/>
</dbReference>
<dbReference type="InterPro" id="IPR009001">
    <property type="entry name" value="Transl_elong_EF1A/Init_IF2_C"/>
</dbReference>
<dbReference type="InterPro" id="IPR036390">
    <property type="entry name" value="WH_DNA-bd_sf"/>
</dbReference>
<dbReference type="NCBIfam" id="TIGR00475">
    <property type="entry name" value="selB"/>
    <property type="match status" value="1"/>
</dbReference>
<dbReference type="InterPro" id="IPR009000">
    <property type="entry name" value="Transl_B-barrel_sf"/>
</dbReference>
<dbReference type="InterPro" id="IPR050055">
    <property type="entry name" value="EF-Tu_GTPase"/>
</dbReference>
<dbReference type="Gene3D" id="2.40.30.10">
    <property type="entry name" value="Translation factors"/>
    <property type="match status" value="1"/>
</dbReference>
<keyword evidence="3" id="KW-0963">Cytoplasm</keyword>
<dbReference type="Gene3D" id="3.40.50.300">
    <property type="entry name" value="P-loop containing nucleotide triphosphate hydrolases"/>
    <property type="match status" value="1"/>
</dbReference>
<dbReference type="CDD" id="cd04171">
    <property type="entry name" value="SelB"/>
    <property type="match status" value="1"/>
</dbReference>
<dbReference type="GO" id="GO:0003746">
    <property type="term" value="F:translation elongation factor activity"/>
    <property type="evidence" value="ECO:0007669"/>
    <property type="project" value="UniProtKB-KW"/>
</dbReference>
<dbReference type="GO" id="GO:0005829">
    <property type="term" value="C:cytosol"/>
    <property type="evidence" value="ECO:0007669"/>
    <property type="project" value="TreeGrafter"/>
</dbReference>
<evidence type="ECO:0000256" key="2">
    <source>
        <dbReference type="ARBA" id="ARBA00015953"/>
    </source>
</evidence>
<dbReference type="InterPro" id="IPR004535">
    <property type="entry name" value="Transl_elong_SelB"/>
</dbReference>
<keyword evidence="5" id="KW-0648">Protein biosynthesis</keyword>
<dbReference type="InterPro" id="IPR036388">
    <property type="entry name" value="WH-like_DNA-bd_sf"/>
</dbReference>
<dbReference type="CDD" id="cd15491">
    <property type="entry name" value="selB_III"/>
    <property type="match status" value="1"/>
</dbReference>
<keyword evidence="10" id="KW-0251">Elongation factor</keyword>
<dbReference type="GO" id="GO:0005525">
    <property type="term" value="F:GTP binding"/>
    <property type="evidence" value="ECO:0007669"/>
    <property type="project" value="UniProtKB-KW"/>
</dbReference>
<dbReference type="PANTHER" id="PTHR43721">
    <property type="entry name" value="ELONGATION FACTOR TU-RELATED"/>
    <property type="match status" value="1"/>
</dbReference>
<dbReference type="Pfam" id="PF09107">
    <property type="entry name" value="WHD_3rd_SelB"/>
    <property type="match status" value="1"/>
</dbReference>
<dbReference type="Pfam" id="PF00009">
    <property type="entry name" value="GTP_EFTU"/>
    <property type="match status" value="1"/>
</dbReference>
<dbReference type="EMBL" id="DRBS01000109">
    <property type="protein sequence ID" value="HDD43778.1"/>
    <property type="molecule type" value="Genomic_DNA"/>
</dbReference>
<dbReference type="InterPro" id="IPR004161">
    <property type="entry name" value="EFTu-like_2"/>
</dbReference>
<dbReference type="InterPro" id="IPR005225">
    <property type="entry name" value="Small_GTP-bd"/>
</dbReference>
<evidence type="ECO:0000256" key="3">
    <source>
        <dbReference type="ARBA" id="ARBA00022490"/>
    </source>
</evidence>
<dbReference type="SUPFAM" id="SSF50465">
    <property type="entry name" value="EF-Tu/eEF-1alpha/eIF2-gamma C-terminal domain"/>
    <property type="match status" value="1"/>
</dbReference>
<keyword evidence="4" id="KW-0547">Nucleotide-binding</keyword>
<dbReference type="PANTHER" id="PTHR43721:SF22">
    <property type="entry name" value="ELONGATION FACTOR TU, MITOCHONDRIAL"/>
    <property type="match status" value="1"/>
</dbReference>
<evidence type="ECO:0000256" key="4">
    <source>
        <dbReference type="ARBA" id="ARBA00022741"/>
    </source>
</evidence>
<feature type="domain" description="Tr-type G" evidence="9">
    <location>
        <begin position="1"/>
        <end position="174"/>
    </location>
</feature>
<dbReference type="InterPro" id="IPR015191">
    <property type="entry name" value="SelB_WHD4"/>
</dbReference>
<accession>A0A7C0Y3W0</accession>
<evidence type="ECO:0000256" key="8">
    <source>
        <dbReference type="ARBA" id="ARBA00031615"/>
    </source>
</evidence>
<evidence type="ECO:0000313" key="10">
    <source>
        <dbReference type="EMBL" id="HDD43778.1"/>
    </source>
</evidence>
<proteinExistence type="predicted"/>
<reference evidence="10" key="1">
    <citation type="journal article" date="2020" name="mSystems">
        <title>Genome- and Community-Level Interaction Insights into Carbon Utilization and Element Cycling Functions of Hydrothermarchaeota in Hydrothermal Sediment.</title>
        <authorList>
            <person name="Zhou Z."/>
            <person name="Liu Y."/>
            <person name="Xu W."/>
            <person name="Pan J."/>
            <person name="Luo Z.H."/>
            <person name="Li M."/>
        </authorList>
    </citation>
    <scope>NUCLEOTIDE SEQUENCE [LARGE SCALE GENOMIC DNA]</scope>
    <source>
        <strain evidence="10">HyVt-233</strain>
    </source>
</reference>
<dbReference type="Pfam" id="PF03144">
    <property type="entry name" value="GTP_EFTU_D2"/>
    <property type="match status" value="1"/>
</dbReference>
<dbReference type="SUPFAM" id="SSF52540">
    <property type="entry name" value="P-loop containing nucleoside triphosphate hydrolases"/>
    <property type="match status" value="1"/>
</dbReference>
<dbReference type="PRINTS" id="PR00315">
    <property type="entry name" value="ELONGATNFCT"/>
</dbReference>
<dbReference type="CDD" id="cd03696">
    <property type="entry name" value="SelB_II"/>
    <property type="match status" value="1"/>
</dbReference>